<dbReference type="Gene3D" id="3.30.70.100">
    <property type="match status" value="2"/>
</dbReference>
<dbReference type="InterPro" id="IPR036163">
    <property type="entry name" value="HMA_dom_sf"/>
</dbReference>
<dbReference type="AlphaFoldDB" id="A0AAD8NA61"/>
<dbReference type="PANTHER" id="PTHR46413">
    <property type="entry name" value="HEAVY METAL-ASSOCIATED ISOPRENYLATED PLANT PROTEIN 6"/>
    <property type="match status" value="1"/>
</dbReference>
<proteinExistence type="predicted"/>
<dbReference type="GO" id="GO:0009626">
    <property type="term" value="P:plant-type hypersensitive response"/>
    <property type="evidence" value="ECO:0007669"/>
    <property type="project" value="UniProtKB-KW"/>
</dbReference>
<dbReference type="Pfam" id="PF00403">
    <property type="entry name" value="HMA"/>
    <property type="match status" value="2"/>
</dbReference>
<evidence type="ECO:0000256" key="2">
    <source>
        <dbReference type="SAM" id="MobiDB-lite"/>
    </source>
</evidence>
<feature type="region of interest" description="Disordered" evidence="2">
    <location>
        <begin position="196"/>
        <end position="245"/>
    </location>
</feature>
<feature type="region of interest" description="Disordered" evidence="2">
    <location>
        <begin position="41"/>
        <end position="125"/>
    </location>
</feature>
<dbReference type="EMBL" id="JAUIZM010000002">
    <property type="protein sequence ID" value="KAK1400173.1"/>
    <property type="molecule type" value="Genomic_DNA"/>
</dbReference>
<dbReference type="PANTHER" id="PTHR46413:SF1">
    <property type="entry name" value="HEAVY METAL-ASSOCIATED ISOPRENYLATED PLANT PROTEIN 6"/>
    <property type="match status" value="1"/>
</dbReference>
<name>A0AAD8NA61_9APIA</name>
<protein>
    <submittedName>
        <fullName evidence="4">Heavy metal-associated isoprenylated plant protein 6</fullName>
    </submittedName>
</protein>
<comment type="subcellular location">
    <subcellularLocation>
        <location evidence="1">Membrane</location>
        <topology evidence="1">Peripheral membrane protein</topology>
    </subcellularLocation>
</comment>
<dbReference type="SUPFAM" id="SSF55008">
    <property type="entry name" value="HMA, heavy metal-associated domain"/>
    <property type="match status" value="2"/>
</dbReference>
<comment type="caution">
    <text evidence="4">The sequence shown here is derived from an EMBL/GenBank/DDBJ whole genome shotgun (WGS) entry which is preliminary data.</text>
</comment>
<feature type="compositionally biased region" description="Polar residues" evidence="2">
    <location>
        <begin position="48"/>
        <end position="62"/>
    </location>
</feature>
<feature type="domain" description="HMA" evidence="3">
    <location>
        <begin position="18"/>
        <end position="81"/>
    </location>
</feature>
<keyword evidence="5" id="KW-1185">Reference proteome</keyword>
<dbReference type="InterPro" id="IPR006121">
    <property type="entry name" value="HMA_dom"/>
</dbReference>
<organism evidence="4 5">
    <name type="scientific">Heracleum sosnowskyi</name>
    <dbReference type="NCBI Taxonomy" id="360622"/>
    <lineage>
        <taxon>Eukaryota</taxon>
        <taxon>Viridiplantae</taxon>
        <taxon>Streptophyta</taxon>
        <taxon>Embryophyta</taxon>
        <taxon>Tracheophyta</taxon>
        <taxon>Spermatophyta</taxon>
        <taxon>Magnoliopsida</taxon>
        <taxon>eudicotyledons</taxon>
        <taxon>Gunneridae</taxon>
        <taxon>Pentapetalae</taxon>
        <taxon>asterids</taxon>
        <taxon>campanulids</taxon>
        <taxon>Apiales</taxon>
        <taxon>Apiaceae</taxon>
        <taxon>Apioideae</taxon>
        <taxon>apioid superclade</taxon>
        <taxon>Tordylieae</taxon>
        <taxon>Tordyliinae</taxon>
        <taxon>Heracleum</taxon>
    </lineage>
</organism>
<dbReference type="PROSITE" id="PS50846">
    <property type="entry name" value="HMA_2"/>
    <property type="match status" value="2"/>
</dbReference>
<dbReference type="CDD" id="cd00371">
    <property type="entry name" value="HMA"/>
    <property type="match status" value="2"/>
</dbReference>
<accession>A0AAD8NA61</accession>
<dbReference type="GO" id="GO:0016020">
    <property type="term" value="C:membrane"/>
    <property type="evidence" value="ECO:0007669"/>
    <property type="project" value="UniProtKB-SubCell"/>
</dbReference>
<feature type="domain" description="HMA" evidence="3">
    <location>
        <begin position="130"/>
        <end position="193"/>
    </location>
</feature>
<gene>
    <name evidence="4" type="ORF">POM88_010036</name>
</gene>
<dbReference type="GO" id="GO:0046872">
    <property type="term" value="F:metal ion binding"/>
    <property type="evidence" value="ECO:0007669"/>
    <property type="project" value="InterPro"/>
</dbReference>
<reference evidence="4" key="2">
    <citation type="submission" date="2023-05" db="EMBL/GenBank/DDBJ databases">
        <authorList>
            <person name="Schelkunov M.I."/>
        </authorList>
    </citation>
    <scope>NUCLEOTIDE SEQUENCE</scope>
    <source>
        <strain evidence="4">Hsosn_3</strain>
        <tissue evidence="4">Leaf</tissue>
    </source>
</reference>
<feature type="compositionally biased region" description="Basic and acidic residues" evidence="2">
    <location>
        <begin position="223"/>
        <end position="245"/>
    </location>
</feature>
<feature type="compositionally biased region" description="Basic and acidic residues" evidence="2">
    <location>
        <begin position="196"/>
        <end position="216"/>
    </location>
</feature>
<feature type="compositionally biased region" description="Basic and acidic residues" evidence="2">
    <location>
        <begin position="65"/>
        <end position="125"/>
    </location>
</feature>
<evidence type="ECO:0000259" key="3">
    <source>
        <dbReference type="PROSITE" id="PS50846"/>
    </source>
</evidence>
<evidence type="ECO:0000313" key="5">
    <source>
        <dbReference type="Proteomes" id="UP001237642"/>
    </source>
</evidence>
<dbReference type="InterPro" id="IPR044594">
    <property type="entry name" value="HIPP01/3/5/6"/>
</dbReference>
<dbReference type="Proteomes" id="UP001237642">
    <property type="component" value="Unassembled WGS sequence"/>
</dbReference>
<evidence type="ECO:0000256" key="1">
    <source>
        <dbReference type="ARBA" id="ARBA00004170"/>
    </source>
</evidence>
<sequence>MGEKVDNKDGEKKSEAGPITVVLKIDLHCEGCAKKVRRSVKNFEGVQKVNTDSANNKITVTGTLEPERLRERVEYKTKKKVELVSPQPKKDEKKPDAKPEKKPDDKPEKKPEDKPEKKVEEKVEKKPKEVSTVVLKIRLHCDGCIHKIKRIISKTDGVDNVIVDSKNDLVTVKGTMNVKELVPYLKEKLKRSVEIVPAKKEGGGEKKEGGGDKKEGGGGGGGDDTKKGGDGDKKKEGGGDGKVEVKKMDYHGFDPYTTFIVPPYDHSHSVHEYGSTSTPMYNRSYSNQDYGITNYDQGHLNHGYAMEYSHAPPPPPPAYYNNAPQMFSDENPNACSVM</sequence>
<reference evidence="4" key="1">
    <citation type="submission" date="2023-02" db="EMBL/GenBank/DDBJ databases">
        <title>Genome of toxic invasive species Heracleum sosnowskyi carries increased number of genes despite the absence of recent whole-genome duplications.</title>
        <authorList>
            <person name="Schelkunov M."/>
            <person name="Shtratnikova V."/>
            <person name="Makarenko M."/>
            <person name="Klepikova A."/>
            <person name="Omelchenko D."/>
            <person name="Novikova G."/>
            <person name="Obukhova E."/>
            <person name="Bogdanov V."/>
            <person name="Penin A."/>
            <person name="Logacheva M."/>
        </authorList>
    </citation>
    <scope>NUCLEOTIDE SEQUENCE</scope>
    <source>
        <strain evidence="4">Hsosn_3</strain>
        <tissue evidence="4">Leaf</tissue>
    </source>
</reference>
<evidence type="ECO:0000313" key="4">
    <source>
        <dbReference type="EMBL" id="KAK1400173.1"/>
    </source>
</evidence>